<gene>
    <name evidence="6" type="ORF">QWJ08_15395</name>
</gene>
<keyword evidence="7" id="KW-1185">Reference proteome</keyword>
<protein>
    <submittedName>
        <fullName evidence="6">Patatin family protein</fullName>
    </submittedName>
</protein>
<feature type="domain" description="PNPLA" evidence="5">
    <location>
        <begin position="5"/>
        <end position="170"/>
    </location>
</feature>
<accession>A0ABT7Y3U9</accession>
<dbReference type="PROSITE" id="PS51635">
    <property type="entry name" value="PNPLA"/>
    <property type="match status" value="1"/>
</dbReference>
<dbReference type="InterPro" id="IPR016035">
    <property type="entry name" value="Acyl_Trfase/lysoPLipase"/>
</dbReference>
<organism evidence="6 7">
    <name type="scientific">Vibrio agarivorans</name>
    <dbReference type="NCBI Taxonomy" id="153622"/>
    <lineage>
        <taxon>Bacteria</taxon>
        <taxon>Pseudomonadati</taxon>
        <taxon>Pseudomonadota</taxon>
        <taxon>Gammaproteobacteria</taxon>
        <taxon>Vibrionales</taxon>
        <taxon>Vibrionaceae</taxon>
        <taxon>Vibrio</taxon>
    </lineage>
</organism>
<keyword evidence="3 4" id="KW-0443">Lipid metabolism</keyword>
<evidence type="ECO:0000313" key="7">
    <source>
        <dbReference type="Proteomes" id="UP001169719"/>
    </source>
</evidence>
<dbReference type="CDD" id="cd07208">
    <property type="entry name" value="Pat_hypo_Ecoli_yjju_like"/>
    <property type="match status" value="1"/>
</dbReference>
<dbReference type="Pfam" id="PF19890">
    <property type="entry name" value="DUF6363"/>
    <property type="match status" value="1"/>
</dbReference>
<reference evidence="6" key="1">
    <citation type="submission" date="2024-05" db="EMBL/GenBank/DDBJ databases">
        <title>Genome Sequences of Four Agar- Degrading Marine Bacteria.</title>
        <authorList>
            <person name="Phillips E.K."/>
            <person name="Shaffer J.C."/>
            <person name="Henson M.W."/>
            <person name="Temperton B."/>
            <person name="Thrash C.J."/>
            <person name="Martin M.O."/>
        </authorList>
    </citation>
    <scope>NUCLEOTIDE SEQUENCE</scope>
    <source>
        <strain evidence="6">EKP203</strain>
    </source>
</reference>
<feature type="short sequence motif" description="GXSXG" evidence="4">
    <location>
        <begin position="37"/>
        <end position="41"/>
    </location>
</feature>
<dbReference type="Gene3D" id="3.40.1090.10">
    <property type="entry name" value="Cytosolic phospholipase A2 catalytic domain"/>
    <property type="match status" value="2"/>
</dbReference>
<dbReference type="InterPro" id="IPR037483">
    <property type="entry name" value="YjjU-like"/>
</dbReference>
<dbReference type="InterPro" id="IPR002641">
    <property type="entry name" value="PNPLA_dom"/>
</dbReference>
<keyword evidence="1 4" id="KW-0378">Hydrolase</keyword>
<comment type="caution">
    <text evidence="6">The sequence shown here is derived from an EMBL/GenBank/DDBJ whole genome shotgun (WGS) entry which is preliminary data.</text>
</comment>
<evidence type="ECO:0000313" key="6">
    <source>
        <dbReference type="EMBL" id="MDN2482723.1"/>
    </source>
</evidence>
<sequence length="277" mass="30664">MNRVLVVEGGAMRGIFASGVLDAFLSSNYRPFDAVIGVSAGAANLSGYLANKPGRNKKVITELATDKRFIDPVRFIKGGHLVDVKWLWECSNEKMPLDISTVVNTIPFYVSVTDINNGSSDYYQLDESNIDKLIEATTALPLVYRDSACLESGCFMDGGIADSIPVIKAYEMGAKDITVILSKPLGFEMEQPKFPSLVRKLLPNNEQVANALINRHQHYNKTLEFIQSPPEGVTINVISPDGSFNVGRFTRSKRKLEQGYKQGLRKGNEFLTKIKTH</sequence>
<keyword evidence="2 4" id="KW-0442">Lipid degradation</keyword>
<comment type="caution">
    <text evidence="4">Lacks conserved residue(s) required for the propagation of feature annotation.</text>
</comment>
<evidence type="ECO:0000256" key="2">
    <source>
        <dbReference type="ARBA" id="ARBA00022963"/>
    </source>
</evidence>
<dbReference type="PANTHER" id="PTHR14226">
    <property type="entry name" value="NEUROPATHY TARGET ESTERASE/SWISS CHEESE D.MELANOGASTER"/>
    <property type="match status" value="1"/>
</dbReference>
<dbReference type="PANTHER" id="PTHR14226:SF25">
    <property type="entry name" value="PHOSPHOESTERASE"/>
    <property type="match status" value="1"/>
</dbReference>
<evidence type="ECO:0000256" key="3">
    <source>
        <dbReference type="ARBA" id="ARBA00023098"/>
    </source>
</evidence>
<dbReference type="RefSeq" id="WP_289962776.1">
    <property type="nucleotide sequence ID" value="NZ_JAUEOZ010000002.1"/>
</dbReference>
<dbReference type="Pfam" id="PF01734">
    <property type="entry name" value="Patatin"/>
    <property type="match status" value="1"/>
</dbReference>
<evidence type="ECO:0000256" key="4">
    <source>
        <dbReference type="PROSITE-ProRule" id="PRU01161"/>
    </source>
</evidence>
<dbReference type="InterPro" id="IPR045943">
    <property type="entry name" value="DUF6363"/>
</dbReference>
<dbReference type="SUPFAM" id="SSF52151">
    <property type="entry name" value="FabD/lysophospholipase-like"/>
    <property type="match status" value="1"/>
</dbReference>
<feature type="active site" description="Nucleophile" evidence="4">
    <location>
        <position position="39"/>
    </location>
</feature>
<dbReference type="EMBL" id="JAUEOZ010000002">
    <property type="protein sequence ID" value="MDN2482723.1"/>
    <property type="molecule type" value="Genomic_DNA"/>
</dbReference>
<proteinExistence type="predicted"/>
<dbReference type="InterPro" id="IPR050301">
    <property type="entry name" value="NTE"/>
</dbReference>
<evidence type="ECO:0000256" key="1">
    <source>
        <dbReference type="ARBA" id="ARBA00022801"/>
    </source>
</evidence>
<dbReference type="Proteomes" id="UP001169719">
    <property type="component" value="Unassembled WGS sequence"/>
</dbReference>
<feature type="active site" description="Proton acceptor" evidence="4">
    <location>
        <position position="157"/>
    </location>
</feature>
<feature type="short sequence motif" description="DGA/G" evidence="4">
    <location>
        <begin position="157"/>
        <end position="159"/>
    </location>
</feature>
<name>A0ABT7Y3U9_9VIBR</name>
<evidence type="ECO:0000259" key="5">
    <source>
        <dbReference type="PROSITE" id="PS51635"/>
    </source>
</evidence>